<comment type="caution">
    <text evidence="1">The sequence shown here is derived from an EMBL/GenBank/DDBJ whole genome shotgun (WGS) entry which is preliminary data.</text>
</comment>
<reference evidence="1" key="2">
    <citation type="submission" date="2023-01" db="EMBL/GenBank/DDBJ databases">
        <authorList>
            <person name="Sun Q."/>
            <person name="Evtushenko L."/>
        </authorList>
    </citation>
    <scope>NUCLEOTIDE SEQUENCE</scope>
    <source>
        <strain evidence="1">VKM Ac-1020</strain>
    </source>
</reference>
<evidence type="ECO:0008006" key="3">
    <source>
        <dbReference type="Google" id="ProtNLM"/>
    </source>
</evidence>
<evidence type="ECO:0000313" key="2">
    <source>
        <dbReference type="Proteomes" id="UP001142462"/>
    </source>
</evidence>
<evidence type="ECO:0000313" key="1">
    <source>
        <dbReference type="EMBL" id="GLJ62737.1"/>
    </source>
</evidence>
<keyword evidence="2" id="KW-1185">Reference proteome</keyword>
<proteinExistence type="predicted"/>
<dbReference type="Proteomes" id="UP001142462">
    <property type="component" value="Unassembled WGS sequence"/>
</dbReference>
<dbReference type="AlphaFoldDB" id="A0A9W6H5N1"/>
<accession>A0A9W6H5N1</accession>
<name>A0A9W6H5N1_9MICO</name>
<gene>
    <name evidence="1" type="ORF">GCM10017576_28680</name>
</gene>
<sequence>MAFPWAPDEGQDDPAGAVCAAVGLLDGLFTRVGEVASGDLAGLTAQLEQLGRVVDALRVRAAGEVAWRSRRGLERPLAGELGCRDGRELLERLTGIPGPAVSARVRLDEATRDRESPTGLPLPPAHPAVAAAVEAGLLGELVKLCV</sequence>
<protein>
    <recommendedName>
        <fullName evidence="3">DUF222 domain-containing protein</fullName>
    </recommendedName>
</protein>
<dbReference type="RefSeq" id="WP_271174423.1">
    <property type="nucleotide sequence ID" value="NZ_BSEJ01000016.1"/>
</dbReference>
<organism evidence="1 2">
    <name type="scientific">Microbacterium barkeri</name>
    <dbReference type="NCBI Taxonomy" id="33917"/>
    <lineage>
        <taxon>Bacteria</taxon>
        <taxon>Bacillati</taxon>
        <taxon>Actinomycetota</taxon>
        <taxon>Actinomycetes</taxon>
        <taxon>Micrococcales</taxon>
        <taxon>Microbacteriaceae</taxon>
        <taxon>Microbacterium</taxon>
    </lineage>
</organism>
<dbReference type="EMBL" id="BSEJ01000016">
    <property type="protein sequence ID" value="GLJ62737.1"/>
    <property type="molecule type" value="Genomic_DNA"/>
</dbReference>
<reference evidence="1" key="1">
    <citation type="journal article" date="2014" name="Int. J. Syst. Evol. Microbiol.">
        <title>Complete genome sequence of Corynebacterium casei LMG S-19264T (=DSM 44701T), isolated from a smear-ripened cheese.</title>
        <authorList>
            <consortium name="US DOE Joint Genome Institute (JGI-PGF)"/>
            <person name="Walter F."/>
            <person name="Albersmeier A."/>
            <person name="Kalinowski J."/>
            <person name="Ruckert C."/>
        </authorList>
    </citation>
    <scope>NUCLEOTIDE SEQUENCE</scope>
    <source>
        <strain evidence="1">VKM Ac-1020</strain>
    </source>
</reference>